<evidence type="ECO:0000256" key="1">
    <source>
        <dbReference type="SAM" id="MobiDB-lite"/>
    </source>
</evidence>
<protein>
    <submittedName>
        <fullName evidence="2">Uncharacterized protein</fullName>
    </submittedName>
</protein>
<dbReference type="EMBL" id="MW671054">
    <property type="protein sequence ID" value="QTH79747.1"/>
    <property type="molecule type" value="Genomic_DNA"/>
</dbReference>
<dbReference type="Pfam" id="PF17570">
    <property type="entry name" value="T7-like_gp67"/>
    <property type="match status" value="1"/>
</dbReference>
<dbReference type="Proteomes" id="UP000678047">
    <property type="component" value="Segment"/>
</dbReference>
<evidence type="ECO:0000313" key="2">
    <source>
        <dbReference type="EMBL" id="QTH79747.1"/>
    </source>
</evidence>
<keyword evidence="3" id="KW-1185">Reference proteome</keyword>
<feature type="compositionally biased region" description="Polar residues" evidence="1">
    <location>
        <begin position="74"/>
        <end position="83"/>
    </location>
</feature>
<name>A0A8A6C5W7_9CAUD</name>
<reference evidence="2 3" key="1">
    <citation type="submission" date="2021-02" db="EMBL/GenBank/DDBJ databases">
        <authorList>
            <person name="Jia K."/>
            <person name="Zhang L."/>
            <person name="Liu Z."/>
        </authorList>
    </citation>
    <scope>NUCLEOTIDE SEQUENCE [LARGE SCALE GENOMIC DNA]</scope>
</reference>
<sequence>MCFFSAPKISVPDTPTPAPLPPPVEDAPKVESVEFGGEGSKTSDLTGVKGSGTSGKESLKIKKETKTPKPKTTGANIGLNTAR</sequence>
<accession>A0A8A6C5W7</accession>
<proteinExistence type="predicted"/>
<evidence type="ECO:0000313" key="3">
    <source>
        <dbReference type="Proteomes" id="UP000678047"/>
    </source>
</evidence>
<feature type="compositionally biased region" description="Pro residues" evidence="1">
    <location>
        <begin position="14"/>
        <end position="25"/>
    </location>
</feature>
<feature type="region of interest" description="Disordered" evidence="1">
    <location>
        <begin position="1"/>
        <end position="83"/>
    </location>
</feature>
<organism evidence="2 3">
    <name type="scientific">Aeromonas phage PZL-Ah152</name>
    <dbReference type="NCBI Taxonomy" id="2820393"/>
    <lineage>
        <taxon>Viruses</taxon>
        <taxon>Duplodnaviria</taxon>
        <taxon>Heunggongvirae</taxon>
        <taxon>Uroviricota</taxon>
        <taxon>Caudoviricetes</taxon>
        <taxon>Autographivirales</taxon>
        <taxon>Autotranscriptaviridae</taxon>
        <taxon>Studiervirinae</taxon>
        <taxon>Armandvirus</taxon>
        <taxon>Armandvirus PZLAh152</taxon>
    </lineage>
</organism>
<feature type="compositionally biased region" description="Basic and acidic residues" evidence="1">
    <location>
        <begin position="57"/>
        <end position="67"/>
    </location>
</feature>
<dbReference type="InterPro" id="IPR020134">
    <property type="entry name" value="Phage_T7-like_6.7"/>
</dbReference>